<dbReference type="AlphaFoldDB" id="A0ABD1ZLH9"/>
<dbReference type="Proteomes" id="UP001605036">
    <property type="component" value="Unassembled WGS sequence"/>
</dbReference>
<evidence type="ECO:0000313" key="2">
    <source>
        <dbReference type="Proteomes" id="UP001605036"/>
    </source>
</evidence>
<keyword evidence="2" id="KW-1185">Reference proteome</keyword>
<evidence type="ECO:0000313" key="1">
    <source>
        <dbReference type="EMBL" id="KAL2652304.1"/>
    </source>
</evidence>
<gene>
    <name evidence="1" type="ORF">R1flu_020432</name>
</gene>
<dbReference type="EMBL" id="JBHFFA010000001">
    <property type="protein sequence ID" value="KAL2652304.1"/>
    <property type="molecule type" value="Genomic_DNA"/>
</dbReference>
<name>A0ABD1ZLH9_9MARC</name>
<proteinExistence type="predicted"/>
<comment type="caution">
    <text evidence="1">The sequence shown here is derived from an EMBL/GenBank/DDBJ whole genome shotgun (WGS) entry which is preliminary data.</text>
</comment>
<sequence>MSFSFSITADHAFAEGLKGVPADWRNRIGSASLPLVSIAILLESRKWAEEGSSSSRARGELHEEPKLRCDCRVNAAVAETERNGGSREKPREAE</sequence>
<organism evidence="1 2">
    <name type="scientific">Riccia fluitans</name>
    <dbReference type="NCBI Taxonomy" id="41844"/>
    <lineage>
        <taxon>Eukaryota</taxon>
        <taxon>Viridiplantae</taxon>
        <taxon>Streptophyta</taxon>
        <taxon>Embryophyta</taxon>
        <taxon>Marchantiophyta</taxon>
        <taxon>Marchantiopsida</taxon>
        <taxon>Marchantiidae</taxon>
        <taxon>Marchantiales</taxon>
        <taxon>Ricciaceae</taxon>
        <taxon>Riccia</taxon>
    </lineage>
</organism>
<protein>
    <submittedName>
        <fullName evidence="1">Uncharacterized protein</fullName>
    </submittedName>
</protein>
<accession>A0ABD1ZLH9</accession>
<reference evidence="1 2" key="1">
    <citation type="submission" date="2024-09" db="EMBL/GenBank/DDBJ databases">
        <title>Chromosome-scale assembly of Riccia fluitans.</title>
        <authorList>
            <person name="Paukszto L."/>
            <person name="Sawicki J."/>
            <person name="Karawczyk K."/>
            <person name="Piernik-Szablinska J."/>
            <person name="Szczecinska M."/>
            <person name="Mazdziarz M."/>
        </authorList>
    </citation>
    <scope>NUCLEOTIDE SEQUENCE [LARGE SCALE GENOMIC DNA]</scope>
    <source>
        <strain evidence="1">Rf_01</strain>
        <tissue evidence="1">Aerial parts of the thallus</tissue>
    </source>
</reference>